<sequence length="90" mass="9889">METDVRHVEIEQKAGSSRDYLQKGVQLEGRGEIAGGIDKRRKLGLALALSTEKSVNSQRQVLDLGQLFDRVGGQSLAPRLMEQIIKGAGW</sequence>
<evidence type="ECO:0000313" key="1">
    <source>
        <dbReference type="EMBL" id="GHH72042.1"/>
    </source>
</evidence>
<dbReference type="EMBL" id="BNBO01000017">
    <property type="protein sequence ID" value="GHH72042.1"/>
    <property type="molecule type" value="Genomic_DNA"/>
</dbReference>
<name>A0A919KTQ6_9ACTN</name>
<evidence type="ECO:0000313" key="2">
    <source>
        <dbReference type="Proteomes" id="UP000617734"/>
    </source>
</evidence>
<organism evidence="1 2">
    <name type="scientific">Kitasatospora indigofera</name>
    <dbReference type="NCBI Taxonomy" id="67307"/>
    <lineage>
        <taxon>Bacteria</taxon>
        <taxon>Bacillati</taxon>
        <taxon>Actinomycetota</taxon>
        <taxon>Actinomycetes</taxon>
        <taxon>Kitasatosporales</taxon>
        <taxon>Streptomycetaceae</taxon>
        <taxon>Kitasatospora</taxon>
    </lineage>
</organism>
<dbReference type="Proteomes" id="UP000617734">
    <property type="component" value="Unassembled WGS sequence"/>
</dbReference>
<reference evidence="1" key="1">
    <citation type="journal article" date="2014" name="Int. J. Syst. Evol. Microbiol.">
        <title>Complete genome sequence of Corynebacterium casei LMG S-19264T (=DSM 44701T), isolated from a smear-ripened cheese.</title>
        <authorList>
            <consortium name="US DOE Joint Genome Institute (JGI-PGF)"/>
            <person name="Walter F."/>
            <person name="Albersmeier A."/>
            <person name="Kalinowski J."/>
            <person name="Ruckert C."/>
        </authorList>
    </citation>
    <scope>NUCLEOTIDE SEQUENCE</scope>
    <source>
        <strain evidence="1">JCM 4646</strain>
    </source>
</reference>
<gene>
    <name evidence="1" type="ORF">GCM10018781_34260</name>
</gene>
<proteinExistence type="predicted"/>
<protein>
    <submittedName>
        <fullName evidence="1">Uncharacterized protein</fullName>
    </submittedName>
</protein>
<accession>A0A919KTQ6</accession>
<dbReference type="RefSeq" id="WP_229927508.1">
    <property type="nucleotide sequence ID" value="NZ_BNBO01000017.1"/>
</dbReference>
<dbReference type="AlphaFoldDB" id="A0A919KTQ6"/>
<keyword evidence="2" id="KW-1185">Reference proteome</keyword>
<comment type="caution">
    <text evidence="1">The sequence shown here is derived from an EMBL/GenBank/DDBJ whole genome shotgun (WGS) entry which is preliminary data.</text>
</comment>
<dbReference type="GeneID" id="95358429"/>
<reference evidence="1" key="2">
    <citation type="submission" date="2020-09" db="EMBL/GenBank/DDBJ databases">
        <authorList>
            <person name="Sun Q."/>
            <person name="Ohkuma M."/>
        </authorList>
    </citation>
    <scope>NUCLEOTIDE SEQUENCE</scope>
    <source>
        <strain evidence="1">JCM 4646</strain>
    </source>
</reference>